<dbReference type="STRING" id="1293036.GCA_001315825_02485"/>
<reference evidence="2" key="2">
    <citation type="submission" date="2020-03" db="EMBL/GenBank/DDBJ databases">
        <title>Complete Genome Sequences of Extremely Thermoacidophilic, Metal-Mobilizing Type-Strain Members of the Archaeal Family Sulfolobaceae: Acidianus brierleyi DSM-1651T, Acidianus sulfidivorans DSM-18786T, Metallosphaera hakonensis DSM-7519T, and Metallosphaera prunae DSM-10039T.</title>
        <authorList>
            <person name="Counts J.A."/>
            <person name="Kelly R.M."/>
        </authorList>
    </citation>
    <scope>NUCLEOTIDE SEQUENCE [LARGE SCALE GENOMIC DNA]</scope>
    <source>
        <strain evidence="2">HO1-1</strain>
    </source>
</reference>
<organism evidence="1 2">
    <name type="scientific">Metallosphaera hakonensis JCM 8857 = DSM 7519</name>
    <dbReference type="NCBI Taxonomy" id="1293036"/>
    <lineage>
        <taxon>Archaea</taxon>
        <taxon>Thermoproteota</taxon>
        <taxon>Thermoprotei</taxon>
        <taxon>Sulfolobales</taxon>
        <taxon>Sulfolobaceae</taxon>
        <taxon>Metallosphaera</taxon>
    </lineage>
</organism>
<keyword evidence="2" id="KW-1185">Reference proteome</keyword>
<dbReference type="KEGG" id="mhk:DFR87_06010"/>
<evidence type="ECO:0000313" key="1">
    <source>
        <dbReference type="EMBL" id="AWR99337.1"/>
    </source>
</evidence>
<reference evidence="1 2" key="1">
    <citation type="submission" date="2018-05" db="EMBL/GenBank/DDBJ databases">
        <title>Complete Genome Sequences of Extremely Thermoacidophilic, Metal-Mobilizing Type-Strain Members of the Archaeal Family Sulfolobaceae: Acidianus brierleyi DSM-1651T, Acidianus sulfidivorans DSM-18786T, Metallosphaera hakonensis DSM-7519T, and Metallosphaera prunae DSM-10039T.</title>
        <authorList>
            <person name="Counts J.A."/>
            <person name="Kelly R.M."/>
        </authorList>
    </citation>
    <scope>NUCLEOTIDE SEQUENCE [LARGE SCALE GENOMIC DNA]</scope>
    <source>
        <strain evidence="1 2">HO1-1</strain>
    </source>
</reference>
<name>A0A2U9ITU1_9CREN</name>
<reference evidence="2" key="3">
    <citation type="submission" date="2020-03" db="EMBL/GenBank/DDBJ databases">
        <title>Sequencing and Assembly of Multiple Reported Metal-Biooxidizing Members of the Extremely Thermoacidophilic Archaeal Family Sulfolobaceae.</title>
        <authorList>
            <person name="Counts J.A."/>
            <person name="Kelly R.M."/>
        </authorList>
    </citation>
    <scope>NUCLEOTIDE SEQUENCE [LARGE SCALE GENOMIC DNA]</scope>
    <source>
        <strain evidence="2">HO1-1</strain>
    </source>
</reference>
<dbReference type="Proteomes" id="UP000247586">
    <property type="component" value="Chromosome"/>
</dbReference>
<dbReference type="EMBL" id="CP029287">
    <property type="protein sequence ID" value="AWR99337.1"/>
    <property type="molecule type" value="Genomic_DNA"/>
</dbReference>
<protein>
    <recommendedName>
        <fullName evidence="3">FAD-dependent oxidoreductase</fullName>
    </recommendedName>
</protein>
<gene>
    <name evidence="1" type="ORF">DFR87_06010</name>
</gene>
<accession>A0A2U9ITU1</accession>
<evidence type="ECO:0000313" key="2">
    <source>
        <dbReference type="Proteomes" id="UP000247586"/>
    </source>
</evidence>
<dbReference type="SUPFAM" id="SSF51971">
    <property type="entry name" value="Nucleotide-binding domain"/>
    <property type="match status" value="1"/>
</dbReference>
<proteinExistence type="predicted"/>
<sequence length="288" mass="32605">MSVVIGGGISGLLTARKTGGLVIEEQSALGGLYSAEDFQSLIIPGLPPFIHKEKELVEVFPKADIKELNPRVKLFDDKHLKSKICPECDQIPKWLIPDKFLYVRNFTEFLEDLSNGIRVVRGYPIKIGKNIIFTNRGSLEFKEIINTGSRVRLNALLGRAETLKNIGCLILSLRLRKKIQDWDILINGKSGTTFSHVIGIYEEPLYYVYSFHVKGKLPDTERVILDMKRSGIIESKQDIISIRARYIQECILYGDKVKDSNISIKECGRLGTWENFSLNESIRSALEC</sequence>
<dbReference type="AlphaFoldDB" id="A0A2U9ITU1"/>
<dbReference type="OrthoDB" id="36755at2157"/>
<evidence type="ECO:0008006" key="3">
    <source>
        <dbReference type="Google" id="ProtNLM"/>
    </source>
</evidence>